<accession>A0A261UIF9</accession>
<dbReference type="AlphaFoldDB" id="A0A261UIF9"/>
<protein>
    <submittedName>
        <fullName evidence="1">Uncharacterized protein</fullName>
    </submittedName>
</protein>
<dbReference type="Proteomes" id="UP000215767">
    <property type="component" value="Unassembled WGS sequence"/>
</dbReference>
<gene>
    <name evidence="1" type="ORF">CAL28_20855</name>
</gene>
<sequence length="370" mass="39519">MPYPTSYQTYKQRELQAMMASRHRDPAYMERQRKTFDAVLAMMQAALGGLDVASRECHAVGGFTIEEANKWLDLFEQIAPIVLQIPFGYGPVKGVPVLALKGAAAAGVNFPRIGKVVNNAVEVSGATAVVMTPMGWVDKISQAFAVTGYAHGAATYGSHFATPLGVKTALSPTLANLLNQIAHWTSNSASGFSQFAATFASMGSVFAHLMATLKVALSYSRLDGIQSVLDHYPDCDCQCHQYTRELVNMSMNPAMDAAMGLNVITAPIPAWNMMHKKAHAVANKFRGPEQRTHRHPYEVATGLLKGARQPSMNHGCRTARGAAGGRCPVALLTIATLFGNGDPAKGYKAAVAAVQANIVAGATRLKDKIG</sequence>
<evidence type="ECO:0000313" key="2">
    <source>
        <dbReference type="Proteomes" id="UP000215767"/>
    </source>
</evidence>
<comment type="caution">
    <text evidence="1">The sequence shown here is derived from an EMBL/GenBank/DDBJ whole genome shotgun (WGS) entry which is preliminary data.</text>
</comment>
<proteinExistence type="predicted"/>
<organism evidence="1 2">
    <name type="scientific">Bordetella genomosp. 11</name>
    <dbReference type="NCBI Taxonomy" id="1416808"/>
    <lineage>
        <taxon>Bacteria</taxon>
        <taxon>Pseudomonadati</taxon>
        <taxon>Pseudomonadota</taxon>
        <taxon>Betaproteobacteria</taxon>
        <taxon>Burkholderiales</taxon>
        <taxon>Alcaligenaceae</taxon>
        <taxon>Bordetella</taxon>
    </lineage>
</organism>
<dbReference type="EMBL" id="NEVS01000004">
    <property type="protein sequence ID" value="OZI61708.1"/>
    <property type="molecule type" value="Genomic_DNA"/>
</dbReference>
<reference evidence="2" key="1">
    <citation type="submission" date="2017-05" db="EMBL/GenBank/DDBJ databases">
        <title>Complete and WGS of Bordetella genogroups.</title>
        <authorList>
            <person name="Spilker T."/>
            <person name="Lipuma J."/>
        </authorList>
    </citation>
    <scope>NUCLEOTIDE SEQUENCE [LARGE SCALE GENOMIC DNA]</scope>
    <source>
        <strain evidence="2">AU8856</strain>
    </source>
</reference>
<dbReference type="OrthoDB" id="8625961at2"/>
<name>A0A261UIF9_9BORD</name>
<dbReference type="RefSeq" id="WP_094843103.1">
    <property type="nucleotide sequence ID" value="NZ_NEVS01000004.1"/>
</dbReference>
<keyword evidence="2" id="KW-1185">Reference proteome</keyword>
<evidence type="ECO:0000313" key="1">
    <source>
        <dbReference type="EMBL" id="OZI61708.1"/>
    </source>
</evidence>